<evidence type="ECO:0000313" key="7">
    <source>
        <dbReference type="Proteomes" id="UP000829291"/>
    </source>
</evidence>
<keyword evidence="4" id="KW-0408">Iron</keyword>
<evidence type="ECO:0000313" key="8">
    <source>
        <dbReference type="RefSeq" id="XP_015509449.1"/>
    </source>
</evidence>
<feature type="domain" description="J" evidence="5">
    <location>
        <begin position="8"/>
        <end position="74"/>
    </location>
</feature>
<dbReference type="PROSITE" id="PS50076">
    <property type="entry name" value="DNAJ_2"/>
    <property type="match status" value="1"/>
</dbReference>
<evidence type="ECO:0000259" key="5">
    <source>
        <dbReference type="PROSITE" id="PS50076"/>
    </source>
</evidence>
<evidence type="ECO:0000256" key="4">
    <source>
        <dbReference type="ARBA" id="ARBA00023004"/>
    </source>
</evidence>
<feature type="domain" description="DPH-type MB" evidence="6">
    <location>
        <begin position="86"/>
        <end position="143"/>
    </location>
</feature>
<dbReference type="Gene3D" id="3.10.660.10">
    <property type="entry name" value="DPH Zinc finger"/>
    <property type="match status" value="1"/>
</dbReference>
<organism evidence="8">
    <name type="scientific">Neodiprion lecontei</name>
    <name type="common">Redheaded pine sawfly</name>
    <dbReference type="NCBI Taxonomy" id="441921"/>
    <lineage>
        <taxon>Eukaryota</taxon>
        <taxon>Metazoa</taxon>
        <taxon>Ecdysozoa</taxon>
        <taxon>Arthropoda</taxon>
        <taxon>Hexapoda</taxon>
        <taxon>Insecta</taxon>
        <taxon>Pterygota</taxon>
        <taxon>Neoptera</taxon>
        <taxon>Endopterygota</taxon>
        <taxon>Hymenoptera</taxon>
        <taxon>Tenthredinoidea</taxon>
        <taxon>Diprionidae</taxon>
        <taxon>Diprioninae</taxon>
        <taxon>Neodiprion</taxon>
    </lineage>
</organism>
<dbReference type="GeneID" id="107216704"/>
<dbReference type="InParanoid" id="A0A6J0B2Z9"/>
<dbReference type="KEGG" id="nlo:107216704"/>
<dbReference type="Pfam" id="PF05207">
    <property type="entry name" value="Zn_ribbon_CSL"/>
    <property type="match status" value="1"/>
</dbReference>
<comment type="similarity">
    <text evidence="1">Belongs to the DPH4 family.</text>
</comment>
<dbReference type="Proteomes" id="UP000829291">
    <property type="component" value="Chromosome 2"/>
</dbReference>
<keyword evidence="2" id="KW-0479">Metal-binding</keyword>
<dbReference type="AlphaFoldDB" id="A0A6J0B2Z9"/>
<dbReference type="Gene3D" id="1.10.287.110">
    <property type="entry name" value="DnaJ domain"/>
    <property type="match status" value="1"/>
</dbReference>
<accession>A0A6J0B2Z9</accession>
<evidence type="ECO:0000256" key="3">
    <source>
        <dbReference type="ARBA" id="ARBA00022833"/>
    </source>
</evidence>
<dbReference type="SUPFAM" id="SSF46565">
    <property type="entry name" value="Chaperone J-domain"/>
    <property type="match status" value="1"/>
</dbReference>
<dbReference type="InterPro" id="IPR001623">
    <property type="entry name" value="DnaJ_domain"/>
</dbReference>
<dbReference type="InterPro" id="IPR036869">
    <property type="entry name" value="J_dom_sf"/>
</dbReference>
<proteinExistence type="inferred from homology"/>
<keyword evidence="3" id="KW-0862">Zinc</keyword>
<evidence type="ECO:0000256" key="1">
    <source>
        <dbReference type="ARBA" id="ARBA00006169"/>
    </source>
</evidence>
<sequence>MSEESFTNYYEILGCDRDSTYEDLKQAYHELVLRYHPDKISATGSSDANKFRKIDEAWKILRDPCLRRQYDVEFKQAELEADCELVYAKLKPEELETTGENNAMSYPCRCGSSYSVNIEDLREKNNVLHIYCEECTFMIIVET</sequence>
<dbReference type="RefSeq" id="XP_015509449.1">
    <property type="nucleotide sequence ID" value="XM_015653963.2"/>
</dbReference>
<dbReference type="GO" id="GO:0001671">
    <property type="term" value="F:ATPase activator activity"/>
    <property type="evidence" value="ECO:0007669"/>
    <property type="project" value="TreeGrafter"/>
</dbReference>
<evidence type="ECO:0000256" key="2">
    <source>
        <dbReference type="ARBA" id="ARBA00022723"/>
    </source>
</evidence>
<dbReference type="InterPro" id="IPR036671">
    <property type="entry name" value="DPH_MB_sf"/>
</dbReference>
<dbReference type="GO" id="GO:0008198">
    <property type="term" value="F:ferrous iron binding"/>
    <property type="evidence" value="ECO:0007669"/>
    <property type="project" value="TreeGrafter"/>
</dbReference>
<name>A0A6J0B2Z9_NEOLC</name>
<dbReference type="PANTHER" id="PTHR45255">
    <property type="entry name" value="DNAJ HOMOLOG SUBFAMILY C MEMBER 24"/>
    <property type="match status" value="1"/>
</dbReference>
<keyword evidence="7" id="KW-1185">Reference proteome</keyword>
<dbReference type="CDD" id="cd06257">
    <property type="entry name" value="DnaJ"/>
    <property type="match status" value="1"/>
</dbReference>
<dbReference type="Pfam" id="PF00226">
    <property type="entry name" value="DnaJ"/>
    <property type="match status" value="1"/>
</dbReference>
<dbReference type="SUPFAM" id="SSF144217">
    <property type="entry name" value="CSL zinc finger"/>
    <property type="match status" value="1"/>
</dbReference>
<gene>
    <name evidence="8" type="primary">LOC107216704</name>
</gene>
<dbReference type="FunCoup" id="A0A6J0B2Z9">
    <property type="interactions" value="1354"/>
</dbReference>
<reference evidence="8" key="1">
    <citation type="submission" date="2025-08" db="UniProtKB">
        <authorList>
            <consortium name="RefSeq"/>
        </authorList>
    </citation>
    <scope>IDENTIFICATION</scope>
    <source>
        <tissue evidence="8">Thorax and Abdomen</tissue>
    </source>
</reference>
<dbReference type="SMART" id="SM00271">
    <property type="entry name" value="DnaJ"/>
    <property type="match status" value="1"/>
</dbReference>
<dbReference type="PANTHER" id="PTHR45255:SF1">
    <property type="entry name" value="DNAJ HOMOLOG SUBFAMILY C MEMBER 24"/>
    <property type="match status" value="1"/>
</dbReference>
<dbReference type="PRINTS" id="PR00625">
    <property type="entry name" value="JDOMAIN"/>
</dbReference>
<protein>
    <submittedName>
        <fullName evidence="8">DnaJ homolog subfamily C member 24-like</fullName>
    </submittedName>
</protein>
<evidence type="ECO:0000259" key="6">
    <source>
        <dbReference type="PROSITE" id="PS51074"/>
    </source>
</evidence>
<dbReference type="OrthoDB" id="66964at2759"/>
<dbReference type="PROSITE" id="PS51074">
    <property type="entry name" value="DPH_MB"/>
    <property type="match status" value="1"/>
</dbReference>
<dbReference type="InterPro" id="IPR007872">
    <property type="entry name" value="DPH_MB_dom"/>
</dbReference>